<dbReference type="EMBL" id="JAERRJ010000007">
    <property type="protein sequence ID" value="MBL1076397.1"/>
    <property type="molecule type" value="Genomic_DNA"/>
</dbReference>
<accession>A0ABS1M6W7</accession>
<keyword evidence="2" id="KW-1185">Reference proteome</keyword>
<gene>
    <name evidence="1" type="ORF">JK358_18530</name>
</gene>
<name>A0ABS1M6W7_9NOCA</name>
<protein>
    <submittedName>
        <fullName evidence="1">Anti-sigma factor</fullName>
    </submittedName>
</protein>
<sequence>MPAPDDTRETAVAAQSSAVAVRVPAEATHLTLLRAVAEAVSHIADFGVDAVTDIRLALDEVAMAFVLSAVPGTEVVCEFSYDEQAMTVRVHAVCDTAQALDVHRFGWHVLNTLADSVAVSSHPYSRALAGFPIEVTFTRARLPDL</sequence>
<proteinExistence type="predicted"/>
<organism evidence="1 2">
    <name type="scientific">Nocardia acididurans</name>
    <dbReference type="NCBI Taxonomy" id="2802282"/>
    <lineage>
        <taxon>Bacteria</taxon>
        <taxon>Bacillati</taxon>
        <taxon>Actinomycetota</taxon>
        <taxon>Actinomycetes</taxon>
        <taxon>Mycobacteriales</taxon>
        <taxon>Nocardiaceae</taxon>
        <taxon>Nocardia</taxon>
    </lineage>
</organism>
<dbReference type="Proteomes" id="UP000602198">
    <property type="component" value="Unassembled WGS sequence"/>
</dbReference>
<dbReference type="Gene3D" id="3.30.565.10">
    <property type="entry name" value="Histidine kinase-like ATPase, C-terminal domain"/>
    <property type="match status" value="1"/>
</dbReference>
<reference evidence="1 2" key="1">
    <citation type="submission" date="2021-01" db="EMBL/GenBank/DDBJ databases">
        <title>WGS of actinomycetes isolated from Thailand.</title>
        <authorList>
            <person name="Thawai C."/>
        </authorList>
    </citation>
    <scope>NUCLEOTIDE SEQUENCE [LARGE SCALE GENOMIC DNA]</scope>
    <source>
        <strain evidence="1 2">LPG 2</strain>
    </source>
</reference>
<dbReference type="InterPro" id="IPR036890">
    <property type="entry name" value="HATPase_C_sf"/>
</dbReference>
<evidence type="ECO:0000313" key="1">
    <source>
        <dbReference type="EMBL" id="MBL1076397.1"/>
    </source>
</evidence>
<evidence type="ECO:0000313" key="2">
    <source>
        <dbReference type="Proteomes" id="UP000602198"/>
    </source>
</evidence>
<dbReference type="RefSeq" id="WP_201948993.1">
    <property type="nucleotide sequence ID" value="NZ_JAERRJ010000007.1"/>
</dbReference>
<comment type="caution">
    <text evidence="1">The sequence shown here is derived from an EMBL/GenBank/DDBJ whole genome shotgun (WGS) entry which is preliminary data.</text>
</comment>